<dbReference type="SUPFAM" id="SSF48452">
    <property type="entry name" value="TPR-like"/>
    <property type="match status" value="1"/>
</dbReference>
<dbReference type="EMBL" id="JAELVM010000001">
    <property type="protein sequence ID" value="MBL1220196.1"/>
    <property type="molecule type" value="Genomic_DNA"/>
</dbReference>
<dbReference type="SMART" id="SM00028">
    <property type="entry name" value="TPR"/>
    <property type="match status" value="2"/>
</dbReference>
<accession>A0ABS1QD17</accession>
<name>A0ABS1QD17_9FLAO</name>
<dbReference type="SUPFAM" id="SSF46894">
    <property type="entry name" value="C-terminal effector domain of the bipartite response regulators"/>
    <property type="match status" value="1"/>
</dbReference>
<comment type="caution">
    <text evidence="3">The sequence shown here is derived from an EMBL/GenBank/DDBJ whole genome shotgun (WGS) entry which is preliminary data.</text>
</comment>
<dbReference type="Proteomes" id="UP000661696">
    <property type="component" value="Unassembled WGS sequence"/>
</dbReference>
<proteinExistence type="predicted"/>
<dbReference type="RefSeq" id="WP_202089526.1">
    <property type="nucleotide sequence ID" value="NZ_JAELVM010000001.1"/>
</dbReference>
<evidence type="ECO:0000313" key="4">
    <source>
        <dbReference type="Proteomes" id="UP000661696"/>
    </source>
</evidence>
<reference evidence="3 4" key="1">
    <citation type="submission" date="2020-12" db="EMBL/GenBank/DDBJ databases">
        <title>Chryseobacterium endoalhailicus sp. nov., isolated from seed of leguminous plant.</title>
        <authorList>
            <person name="Zhang X."/>
        </authorList>
    </citation>
    <scope>NUCLEOTIDE SEQUENCE [LARGE SCALE GENOMIC DNA]</scope>
    <source>
        <strain evidence="3 4">L7</strain>
    </source>
</reference>
<evidence type="ECO:0000256" key="1">
    <source>
        <dbReference type="PROSITE-ProRule" id="PRU00339"/>
    </source>
</evidence>
<gene>
    <name evidence="3" type="ORF">JET18_05060</name>
</gene>
<feature type="repeat" description="TPR" evidence="1">
    <location>
        <begin position="142"/>
        <end position="175"/>
    </location>
</feature>
<evidence type="ECO:0000313" key="3">
    <source>
        <dbReference type="EMBL" id="MBL1220196.1"/>
    </source>
</evidence>
<sequence>MQKIIPYLLFFMFFITSCKPEEEDDYFLAISKELTIEVRNDPEKMKEIFTRELDKYQETGDMKFLISSKQVEVVIYGNDKQKQIPLCYDLLKLNNGRYPFITINCNNNLSAYFEKSSPEWALKYVNDAIRVSEKTEKKYSLEHLYHFKGRILYNEGKYEEAILLFEKALEIFSSQHEIMYIASMHNNFGLCYEKMNQPKRAIEETEKAIKILSGKPDLRNVEKIFLNYMKGGLADYYRKAGDYQKAEALLRSELDFSLRNKNYGMAINASGILMGIYDSILINPLGTDHIVKSLVKVEPELKDNENKITLNTILQNYYLKTNDIQSLMSISKKLTHLNRENNENSRKEIETKLKFANQYLIKSANQEFEYEKKKNIFFLMSIFLLIAVFLLIIFLLIRMKKRKFEVHAKEKELFIKENEILTKEKIIFEKQRKILEKDVQIQKEKINHLHLNLNLKTETEREFLENIKKIKKSKSIDTEEVLRNLQLKMNNLILIDKKNNDLIDESSEENKKFIENLSGKYPSLTEQELQLCVYFKLDLTAKEVSLLEKFTVGSIRVYKTKIKVKMGLGREDSLSAALSAI</sequence>
<keyword evidence="4" id="KW-1185">Reference proteome</keyword>
<dbReference type="Gene3D" id="1.25.40.10">
    <property type="entry name" value="Tetratricopeptide repeat domain"/>
    <property type="match status" value="1"/>
</dbReference>
<keyword evidence="2" id="KW-0472">Membrane</keyword>
<dbReference type="InterPro" id="IPR016032">
    <property type="entry name" value="Sig_transdc_resp-reg_C-effctor"/>
</dbReference>
<dbReference type="PROSITE" id="PS50005">
    <property type="entry name" value="TPR"/>
    <property type="match status" value="1"/>
</dbReference>
<feature type="transmembrane region" description="Helical" evidence="2">
    <location>
        <begin position="376"/>
        <end position="397"/>
    </location>
</feature>
<keyword evidence="2" id="KW-1133">Transmembrane helix</keyword>
<protein>
    <submittedName>
        <fullName evidence="3">Tetratricopeptide repeat protein</fullName>
    </submittedName>
</protein>
<dbReference type="InterPro" id="IPR019734">
    <property type="entry name" value="TPR_rpt"/>
</dbReference>
<dbReference type="InterPro" id="IPR011990">
    <property type="entry name" value="TPR-like_helical_dom_sf"/>
</dbReference>
<keyword evidence="1" id="KW-0802">TPR repeat</keyword>
<keyword evidence="2" id="KW-0812">Transmembrane</keyword>
<dbReference type="Pfam" id="PF13424">
    <property type="entry name" value="TPR_12"/>
    <property type="match status" value="1"/>
</dbReference>
<dbReference type="PROSITE" id="PS51257">
    <property type="entry name" value="PROKAR_LIPOPROTEIN"/>
    <property type="match status" value="1"/>
</dbReference>
<evidence type="ECO:0000256" key="2">
    <source>
        <dbReference type="SAM" id="Phobius"/>
    </source>
</evidence>
<organism evidence="3 4">
    <name type="scientific">Chryseobacterium endalhagicum</name>
    <dbReference type="NCBI Taxonomy" id="2797638"/>
    <lineage>
        <taxon>Bacteria</taxon>
        <taxon>Pseudomonadati</taxon>
        <taxon>Bacteroidota</taxon>
        <taxon>Flavobacteriia</taxon>
        <taxon>Flavobacteriales</taxon>
        <taxon>Weeksellaceae</taxon>
        <taxon>Chryseobacterium group</taxon>
        <taxon>Chryseobacterium</taxon>
    </lineage>
</organism>